<feature type="transmembrane region" description="Helical" evidence="12">
    <location>
        <begin position="94"/>
        <end position="116"/>
    </location>
</feature>
<feature type="transmembrane region" description="Helical" evidence="12">
    <location>
        <begin position="40"/>
        <end position="60"/>
    </location>
</feature>
<keyword evidence="9 12" id="KW-0472">Membrane</keyword>
<keyword evidence="6" id="KW-0375">Hydrogen ion transport</keyword>
<dbReference type="OrthoDB" id="6429739at2759"/>
<evidence type="ECO:0000256" key="11">
    <source>
        <dbReference type="SAM" id="MobiDB-lite"/>
    </source>
</evidence>
<feature type="region of interest" description="Disordered" evidence="11">
    <location>
        <begin position="644"/>
        <end position="666"/>
    </location>
</feature>
<evidence type="ECO:0000313" key="14">
    <source>
        <dbReference type="Proteomes" id="UP000272942"/>
    </source>
</evidence>
<evidence type="ECO:0000256" key="7">
    <source>
        <dbReference type="ARBA" id="ARBA00022989"/>
    </source>
</evidence>
<organism evidence="15">
    <name type="scientific">Echinostoma caproni</name>
    <dbReference type="NCBI Taxonomy" id="27848"/>
    <lineage>
        <taxon>Eukaryota</taxon>
        <taxon>Metazoa</taxon>
        <taxon>Spiralia</taxon>
        <taxon>Lophotrochozoa</taxon>
        <taxon>Platyhelminthes</taxon>
        <taxon>Trematoda</taxon>
        <taxon>Digenea</taxon>
        <taxon>Plagiorchiida</taxon>
        <taxon>Echinostomata</taxon>
        <taxon>Echinostomatoidea</taxon>
        <taxon>Echinostomatidae</taxon>
        <taxon>Echinostoma</taxon>
    </lineage>
</organism>
<evidence type="ECO:0000256" key="6">
    <source>
        <dbReference type="ARBA" id="ARBA00022781"/>
    </source>
</evidence>
<comment type="similarity">
    <text evidence="2">Belongs to the otopetrin family.</text>
</comment>
<evidence type="ECO:0000313" key="13">
    <source>
        <dbReference type="EMBL" id="VDP67164.1"/>
    </source>
</evidence>
<keyword evidence="4" id="KW-1003">Cell membrane</keyword>
<dbReference type="PANTHER" id="PTHR21522">
    <property type="entry name" value="PROTON CHANNEL OTOP"/>
    <property type="match status" value="1"/>
</dbReference>
<feature type="transmembrane region" description="Helical" evidence="12">
    <location>
        <begin position="299"/>
        <end position="316"/>
    </location>
</feature>
<proteinExistence type="inferred from homology"/>
<keyword evidence="10" id="KW-0407">Ion channel</keyword>
<dbReference type="AlphaFoldDB" id="A0A183A6V6"/>
<dbReference type="Pfam" id="PF03189">
    <property type="entry name" value="Otopetrin"/>
    <property type="match status" value="1"/>
</dbReference>
<feature type="compositionally biased region" description="Polar residues" evidence="11">
    <location>
        <begin position="656"/>
        <end position="666"/>
    </location>
</feature>
<evidence type="ECO:0000313" key="15">
    <source>
        <dbReference type="WBParaSite" id="ECPE_0000269401-mRNA-1"/>
    </source>
</evidence>
<evidence type="ECO:0000256" key="12">
    <source>
        <dbReference type="SAM" id="Phobius"/>
    </source>
</evidence>
<evidence type="ECO:0000256" key="9">
    <source>
        <dbReference type="ARBA" id="ARBA00023136"/>
    </source>
</evidence>
<feature type="region of interest" description="Disordered" evidence="11">
    <location>
        <begin position="558"/>
        <end position="581"/>
    </location>
</feature>
<dbReference type="InterPro" id="IPR004878">
    <property type="entry name" value="Otopetrin"/>
</dbReference>
<feature type="transmembrane region" description="Helical" evidence="12">
    <location>
        <begin position="452"/>
        <end position="470"/>
    </location>
</feature>
<reference evidence="15" key="1">
    <citation type="submission" date="2016-06" db="UniProtKB">
        <authorList>
            <consortium name="WormBaseParasite"/>
        </authorList>
    </citation>
    <scope>IDENTIFICATION</scope>
</reference>
<feature type="transmembrane region" description="Helical" evidence="12">
    <location>
        <begin position="6"/>
        <end position="28"/>
    </location>
</feature>
<dbReference type="Proteomes" id="UP000272942">
    <property type="component" value="Unassembled WGS sequence"/>
</dbReference>
<accession>A0A183A6V6</accession>
<dbReference type="EMBL" id="UZAN01039789">
    <property type="protein sequence ID" value="VDP67164.1"/>
    <property type="molecule type" value="Genomic_DNA"/>
</dbReference>
<dbReference type="PANTHER" id="PTHR21522:SF32">
    <property type="entry name" value="OTOPETRIN-2"/>
    <property type="match status" value="1"/>
</dbReference>
<evidence type="ECO:0000256" key="3">
    <source>
        <dbReference type="ARBA" id="ARBA00022448"/>
    </source>
</evidence>
<protein>
    <submittedName>
        <fullName evidence="15">Histidine kinase</fullName>
    </submittedName>
</protein>
<feature type="transmembrane region" description="Helical" evidence="12">
    <location>
        <begin position="370"/>
        <end position="391"/>
    </location>
</feature>
<gene>
    <name evidence="13" type="ORF">ECPE_LOCUS2691</name>
</gene>
<evidence type="ECO:0000256" key="4">
    <source>
        <dbReference type="ARBA" id="ARBA00022475"/>
    </source>
</evidence>
<evidence type="ECO:0000256" key="10">
    <source>
        <dbReference type="ARBA" id="ARBA00023303"/>
    </source>
</evidence>
<name>A0A183A6V6_9TREM</name>
<keyword evidence="14" id="KW-1185">Reference proteome</keyword>
<evidence type="ECO:0000256" key="5">
    <source>
        <dbReference type="ARBA" id="ARBA00022692"/>
    </source>
</evidence>
<feature type="transmembrane region" description="Helical" evidence="12">
    <location>
        <begin position="336"/>
        <end position="358"/>
    </location>
</feature>
<reference evidence="13 14" key="2">
    <citation type="submission" date="2018-11" db="EMBL/GenBank/DDBJ databases">
        <authorList>
            <consortium name="Pathogen Informatics"/>
        </authorList>
    </citation>
    <scope>NUCLEOTIDE SEQUENCE [LARGE SCALE GENOMIC DNA]</scope>
    <source>
        <strain evidence="13 14">Egypt</strain>
    </source>
</reference>
<feature type="transmembrane region" description="Helical" evidence="12">
    <location>
        <begin position="259"/>
        <end position="279"/>
    </location>
</feature>
<feature type="transmembrane region" description="Helical" evidence="12">
    <location>
        <begin position="412"/>
        <end position="432"/>
    </location>
</feature>
<keyword evidence="8" id="KW-0406">Ion transport</keyword>
<keyword evidence="5 12" id="KW-0812">Transmembrane</keyword>
<evidence type="ECO:0000256" key="8">
    <source>
        <dbReference type="ARBA" id="ARBA00023065"/>
    </source>
</evidence>
<dbReference type="WBParaSite" id="ECPE_0000269401-mRNA-1">
    <property type="protein sequence ID" value="ECPE_0000269401-mRNA-1"/>
    <property type="gene ID" value="ECPE_0000269401"/>
</dbReference>
<dbReference type="GO" id="GO:0015252">
    <property type="term" value="F:proton channel activity"/>
    <property type="evidence" value="ECO:0007669"/>
    <property type="project" value="InterPro"/>
</dbReference>
<keyword evidence="3" id="KW-0813">Transport</keyword>
<sequence length="666" mass="76269">MKTHAQRVIAMLYCIVILAIGMSIALYCTGARIAELEPAFVSFFTIMYVTSVIGMIYMLWYVAHNRHATIEAIEKGDLSATRILFSMRGEPVSLYLRIAICIFAAMAIVFASCRAYEVSVTKSDRLLISIYTTSKILFFVIQPIFFLVLHRLVVLANVRIFSVILLHILTVNLCVWVESAIEKVSMTINTERSTDGHSSDKRGYTLAATHYFLPAIPEYCAVAVAVTYEMAQRIGQLKQIEAHHEKAEKQEKRPQLQTYVGLMLGSILCVLVLVIILYLETADHGIDYYRPIWHLSETILLYICSLILSVAGIITIRKLKFSVNFAKNSLDEKLLLVTFFLTVNFFVACCVLCVAYLTSGHLTTKEMYKMTAQLVALIMELIQVMVQTYLIHDMFYRCCHHESYWKTRPGRGIIAVLSAINFSLWMIYSFQVKHNDVLFTMSATLYQQAEQRGLHMFIVVMLPMVMLFRYHSSVCLAISFERIYEDEVTRYESMLRWIKQDTTKQFLHSQKLSLDSRWDTEIEMPSQISKGESQVGTRQRAASHPVLKCMSAIDREVSSLGERNQTSTDKVDRTESEYNPQDTISSLYREQGRRGTRINLEMARIRVAASEFEHRMTEQKLKQQKLRELKAAKSLSSELHKRFGNDRMFPAGDLAHSNSENALGQE</sequence>
<evidence type="ECO:0000256" key="1">
    <source>
        <dbReference type="ARBA" id="ARBA00004651"/>
    </source>
</evidence>
<comment type="subcellular location">
    <subcellularLocation>
        <location evidence="1">Cell membrane</location>
        <topology evidence="1">Multi-pass membrane protein</topology>
    </subcellularLocation>
</comment>
<feature type="transmembrane region" description="Helical" evidence="12">
    <location>
        <begin position="136"/>
        <end position="154"/>
    </location>
</feature>
<evidence type="ECO:0000256" key="2">
    <source>
        <dbReference type="ARBA" id="ARBA00006513"/>
    </source>
</evidence>
<feature type="transmembrane region" description="Helical" evidence="12">
    <location>
        <begin position="160"/>
        <end position="177"/>
    </location>
</feature>
<keyword evidence="7 12" id="KW-1133">Transmembrane helix</keyword>
<dbReference type="GO" id="GO:0005886">
    <property type="term" value="C:plasma membrane"/>
    <property type="evidence" value="ECO:0007669"/>
    <property type="project" value="UniProtKB-SubCell"/>
</dbReference>